<keyword evidence="1" id="KW-0479">Metal-binding</keyword>
<dbReference type="RefSeq" id="WP_074490042.1">
    <property type="nucleotide sequence ID" value="NZ_FPAM01000006.1"/>
</dbReference>
<dbReference type="EMBL" id="MPPL01000001">
    <property type="protein sequence ID" value="OKS87430.1"/>
    <property type="molecule type" value="Genomic_DNA"/>
</dbReference>
<dbReference type="OrthoDB" id="6313827at2"/>
<feature type="binding site" evidence="1">
    <location>
        <position position="259"/>
    </location>
    <ligand>
        <name>Zn(2+)</name>
        <dbReference type="ChEBI" id="CHEBI:29105"/>
    </ligand>
</feature>
<dbReference type="GO" id="GO:0046872">
    <property type="term" value="F:metal ion binding"/>
    <property type="evidence" value="ECO:0007669"/>
    <property type="project" value="UniProtKB-KW"/>
</dbReference>
<reference evidence="2 3" key="1">
    <citation type="submission" date="2016-11" db="EMBL/GenBank/DDBJ databases">
        <title>Whole Genome Sequencing of Mucilaginibacter polytrichastri RG4-7(T) isolated from the moss sample.</title>
        <authorList>
            <person name="Li Y."/>
        </authorList>
    </citation>
    <scope>NUCLEOTIDE SEQUENCE [LARGE SCALE GENOMIC DNA]</scope>
    <source>
        <strain evidence="2 3">RG4-7</strain>
    </source>
</reference>
<sequence>MLSTKTIISHQQALTQIEAAINGPNYCFNSFGLSNGLAGKILFNCLYAKHTDSKQHLALAEKDLIQALSLIDPQQYTSFLGSSFYHDLQEFGRVIEFIHQQKYIDLLPDVILLNADTVIYDWFCKKIGRKNLGIYNGAGAAFYYFIKRSTQHNYQNLVKKQMLDYLITNRLSDDNNGLYWTNYEFTEPRLYTGSSHGNAMIINFLIEIRKDELYTAVCDELLLGAATFILNNEQSARQYISHFPVFAGKRATVPNLNLCYGDLGTALALLEVGKVLQNNKLQDKALHVLLATTRRTSVEETQIKDASILYGTSGTSVAYAKIFEASGILDFKEAGQYWYNKTPGFAVAQNDTVGFQSHFYNNQPVTNFSFSFGITGIGIHLLGSSMQLPVIQSLTDLI</sequence>
<dbReference type="Gene3D" id="1.50.10.20">
    <property type="match status" value="1"/>
</dbReference>
<evidence type="ECO:0008006" key="4">
    <source>
        <dbReference type="Google" id="ProtNLM"/>
    </source>
</evidence>
<dbReference type="AlphaFoldDB" id="A0A1Q6A087"/>
<dbReference type="STRING" id="1302689.RG47T_2891"/>
<keyword evidence="1" id="KW-0862">Zinc</keyword>
<keyword evidence="3" id="KW-1185">Reference proteome</keyword>
<organism evidence="2 3">
    <name type="scientific">Mucilaginibacter polytrichastri</name>
    <dbReference type="NCBI Taxonomy" id="1302689"/>
    <lineage>
        <taxon>Bacteria</taxon>
        <taxon>Pseudomonadati</taxon>
        <taxon>Bacteroidota</taxon>
        <taxon>Sphingobacteriia</taxon>
        <taxon>Sphingobacteriales</taxon>
        <taxon>Sphingobacteriaceae</taxon>
        <taxon>Mucilaginibacter</taxon>
    </lineage>
</organism>
<dbReference type="InterPro" id="IPR007822">
    <property type="entry name" value="LANC-like"/>
</dbReference>
<dbReference type="SUPFAM" id="SSF158745">
    <property type="entry name" value="LanC-like"/>
    <property type="match status" value="1"/>
</dbReference>
<evidence type="ECO:0000313" key="2">
    <source>
        <dbReference type="EMBL" id="OKS87430.1"/>
    </source>
</evidence>
<proteinExistence type="predicted"/>
<accession>A0A1Q6A087</accession>
<name>A0A1Q6A087_9SPHI</name>
<comment type="caution">
    <text evidence="2">The sequence shown here is derived from an EMBL/GenBank/DDBJ whole genome shotgun (WGS) entry which is preliminary data.</text>
</comment>
<gene>
    <name evidence="2" type="ORF">RG47T_2891</name>
</gene>
<protein>
    <recommendedName>
        <fullName evidence="4">Lanthionine synthetase C-like protein</fullName>
    </recommendedName>
</protein>
<dbReference type="Proteomes" id="UP000186720">
    <property type="component" value="Unassembled WGS sequence"/>
</dbReference>
<dbReference type="Pfam" id="PF05147">
    <property type="entry name" value="LANC_like"/>
    <property type="match status" value="1"/>
</dbReference>
<evidence type="ECO:0000256" key="1">
    <source>
        <dbReference type="PIRSR" id="PIRSR607822-1"/>
    </source>
</evidence>
<evidence type="ECO:0000313" key="3">
    <source>
        <dbReference type="Proteomes" id="UP000186720"/>
    </source>
</evidence>
<dbReference type="GO" id="GO:0031179">
    <property type="term" value="P:peptide modification"/>
    <property type="evidence" value="ECO:0007669"/>
    <property type="project" value="InterPro"/>
</dbReference>